<name>A0A842HAW0_9BACT</name>
<proteinExistence type="predicted"/>
<evidence type="ECO:0000313" key="2">
    <source>
        <dbReference type="Proteomes" id="UP000546464"/>
    </source>
</evidence>
<sequence length="80" mass="9044">MPWAHLFFSYFDAQSGAENIHLSYRTHEVTVEGEHLQDLAAEIGRSEVEWMQACTQASDQARDSDSPFITKITVSEKGKL</sequence>
<protein>
    <submittedName>
        <fullName evidence="1">Uncharacterized protein</fullName>
    </submittedName>
</protein>
<organism evidence="1 2">
    <name type="scientific">Ruficoccus amylovorans</name>
    <dbReference type="NCBI Taxonomy" id="1804625"/>
    <lineage>
        <taxon>Bacteria</taxon>
        <taxon>Pseudomonadati</taxon>
        <taxon>Verrucomicrobiota</taxon>
        <taxon>Opitutia</taxon>
        <taxon>Puniceicoccales</taxon>
        <taxon>Cerasicoccaceae</taxon>
        <taxon>Ruficoccus</taxon>
    </lineage>
</organism>
<dbReference type="AlphaFoldDB" id="A0A842HAW0"/>
<accession>A0A842HAW0</accession>
<dbReference type="EMBL" id="JACHVB010000013">
    <property type="protein sequence ID" value="MBC2593505.1"/>
    <property type="molecule type" value="Genomic_DNA"/>
</dbReference>
<gene>
    <name evidence="1" type="ORF">H5P28_04445</name>
</gene>
<comment type="caution">
    <text evidence="1">The sequence shown here is derived from an EMBL/GenBank/DDBJ whole genome shotgun (WGS) entry which is preliminary data.</text>
</comment>
<evidence type="ECO:0000313" key="1">
    <source>
        <dbReference type="EMBL" id="MBC2593505.1"/>
    </source>
</evidence>
<reference evidence="1 2" key="1">
    <citation type="submission" date="2020-07" db="EMBL/GenBank/DDBJ databases">
        <authorList>
            <person name="Feng X."/>
        </authorList>
    </citation>
    <scope>NUCLEOTIDE SEQUENCE [LARGE SCALE GENOMIC DNA]</scope>
    <source>
        <strain evidence="1 2">JCM31066</strain>
    </source>
</reference>
<dbReference type="RefSeq" id="WP_185674506.1">
    <property type="nucleotide sequence ID" value="NZ_JACHVB010000013.1"/>
</dbReference>
<keyword evidence="2" id="KW-1185">Reference proteome</keyword>
<dbReference type="Proteomes" id="UP000546464">
    <property type="component" value="Unassembled WGS sequence"/>
</dbReference>